<sequence length="157" mass="17413">MSDAADYQLRRNAFGRLEFIGSDGEVHVGVVPVRAFPISAADDGVALVDPYGHELAWIDQLADLPDELRALVEAELAQREFMPVITRIVGVASFATPSTWQVETDRGPASFVLKGEEDIRRLAPPALLIADSHGIHFLIRDRSALDQHSRRILDRFL</sequence>
<evidence type="ECO:0000313" key="3">
    <source>
        <dbReference type="Proteomes" id="UP000697998"/>
    </source>
</evidence>
<gene>
    <name evidence="2" type="ORF">IPJ27_13945</name>
</gene>
<accession>A0A935Q0K3</accession>
<proteinExistence type="predicted"/>
<comment type="caution">
    <text evidence="2">The sequence shown here is derived from an EMBL/GenBank/DDBJ whole genome shotgun (WGS) entry which is preliminary data.</text>
</comment>
<name>A0A935Q0K3_9PROT</name>
<dbReference type="Proteomes" id="UP000697998">
    <property type="component" value="Unassembled WGS sequence"/>
</dbReference>
<reference evidence="2 3" key="1">
    <citation type="submission" date="2020-10" db="EMBL/GenBank/DDBJ databases">
        <title>Connecting structure to function with the recovery of over 1000 high-quality activated sludge metagenome-assembled genomes encoding full-length rRNA genes using long-read sequencing.</title>
        <authorList>
            <person name="Singleton C.M."/>
            <person name="Petriglieri F."/>
            <person name="Kristensen J.M."/>
            <person name="Kirkegaard R.H."/>
            <person name="Michaelsen T.Y."/>
            <person name="Andersen M.H."/>
            <person name="Karst S.M."/>
            <person name="Dueholm M.S."/>
            <person name="Nielsen P.H."/>
            <person name="Albertsen M."/>
        </authorList>
    </citation>
    <scope>NUCLEOTIDE SEQUENCE [LARGE SCALE GENOMIC DNA]</scope>
    <source>
        <strain evidence="2">EsbW_18-Q3-R4-48_BATAC.285</strain>
    </source>
</reference>
<dbReference type="InterPro" id="IPR015005">
    <property type="entry name" value="DUF1854"/>
</dbReference>
<organism evidence="2 3">
    <name type="scientific">Candidatus Accumulibacter proximus</name>
    <dbReference type="NCBI Taxonomy" id="2954385"/>
    <lineage>
        <taxon>Bacteria</taxon>
        <taxon>Pseudomonadati</taxon>
        <taxon>Pseudomonadota</taxon>
        <taxon>Betaproteobacteria</taxon>
        <taxon>Candidatus Accumulibacter</taxon>
    </lineage>
</organism>
<dbReference type="Pfam" id="PF08909">
    <property type="entry name" value="DUF1854"/>
    <property type="match status" value="1"/>
</dbReference>
<evidence type="ECO:0000259" key="1">
    <source>
        <dbReference type="Pfam" id="PF08909"/>
    </source>
</evidence>
<dbReference type="EMBL" id="JADJMH010000013">
    <property type="protein sequence ID" value="MBK7675763.1"/>
    <property type="molecule type" value="Genomic_DNA"/>
</dbReference>
<protein>
    <submittedName>
        <fullName evidence="2">DUF1854 domain-containing protein</fullName>
    </submittedName>
</protein>
<evidence type="ECO:0000313" key="2">
    <source>
        <dbReference type="EMBL" id="MBK7675763.1"/>
    </source>
</evidence>
<feature type="domain" description="DUF1854" evidence="1">
    <location>
        <begin position="27"/>
        <end position="156"/>
    </location>
</feature>
<dbReference type="AlphaFoldDB" id="A0A935Q0K3"/>